<dbReference type="InterPro" id="IPR025354">
    <property type="entry name" value="DUF4258"/>
</dbReference>
<keyword evidence="2" id="KW-1185">Reference proteome</keyword>
<evidence type="ECO:0000313" key="2">
    <source>
        <dbReference type="Proteomes" id="UP000826540"/>
    </source>
</evidence>
<dbReference type="RefSeq" id="WP_220610224.1">
    <property type="nucleotide sequence ID" value="NZ_CP080598.1"/>
</dbReference>
<gene>
    <name evidence="1" type="ORF">K2F26_02580</name>
</gene>
<name>A0ABX8X0T1_9CYAN</name>
<evidence type="ECO:0000313" key="1">
    <source>
        <dbReference type="EMBL" id="QYX32306.1"/>
    </source>
</evidence>
<proteinExistence type="predicted"/>
<dbReference type="Proteomes" id="UP000826540">
    <property type="component" value="Chromosome"/>
</dbReference>
<dbReference type="Pfam" id="PF14076">
    <property type="entry name" value="DUF4258"/>
    <property type="match status" value="1"/>
</dbReference>
<dbReference type="EMBL" id="CP080598">
    <property type="protein sequence ID" value="QYX32306.1"/>
    <property type="molecule type" value="Genomic_DNA"/>
</dbReference>
<accession>A0ABX8X0T1</accession>
<organism evidence="1 2">
    <name type="scientific">Sphaerospermopsis torques-reginae ITEP-024</name>
    <dbReference type="NCBI Taxonomy" id="984208"/>
    <lineage>
        <taxon>Bacteria</taxon>
        <taxon>Bacillati</taxon>
        <taxon>Cyanobacteriota</taxon>
        <taxon>Cyanophyceae</taxon>
        <taxon>Nostocales</taxon>
        <taxon>Aphanizomenonaceae</taxon>
        <taxon>Sphaerospermopsis</taxon>
        <taxon>Sphaerospermopsis torques-reginae</taxon>
    </lineage>
</organism>
<sequence>MNKLGIFVFIQGLEKSIGLTGDYPPVLQDLNFVRDAYKKTVPHPILFILPDYAINRLAKFAPDFWAWRSGVFRFKTVEKTRENATNNFPYDLTVHAQQVITAREIQLEWITRVLAEPQKTEPDREDPELRHALARIPENGNRVLRVVYNENKEPWRIITVYFDRTQRNKL</sequence>
<reference evidence="1 2" key="1">
    <citation type="journal article" date="2022" name="J. Am. Chem. Soc.">
        <title>Biosynthesis of Guanitoxin Enables Global Environmental Detection in Freshwater Cyanobacteria.</title>
        <authorList>
            <person name="Lima S.T."/>
            <person name="Fallon T.R."/>
            <person name="Cordoza J.L."/>
            <person name="Chekan J.R."/>
            <person name="Delbaje E."/>
            <person name="Hopiavuori A.R."/>
            <person name="Alvarenga D.O."/>
            <person name="Wood S.M."/>
            <person name="Luhavaya H."/>
            <person name="Baumgartner J.T."/>
            <person name="Dorr F.A."/>
            <person name="Etchegaray A."/>
            <person name="Pinto E."/>
            <person name="McKinnie S.M.K."/>
            <person name="Fiore M.F."/>
            <person name="Moore B.S."/>
        </authorList>
    </citation>
    <scope>NUCLEOTIDE SEQUENCE [LARGE SCALE GENOMIC DNA]</scope>
    <source>
        <strain evidence="1 2">ITEP-024</strain>
    </source>
</reference>
<protein>
    <submittedName>
        <fullName evidence="1">DUF4258 domain-containing protein</fullName>
    </submittedName>
</protein>